<dbReference type="EMBL" id="JAFJYH010000032">
    <property type="protein sequence ID" value="KAG4423584.1"/>
    <property type="molecule type" value="Genomic_DNA"/>
</dbReference>
<dbReference type="InterPro" id="IPR014811">
    <property type="entry name" value="ArgoL1"/>
</dbReference>
<organism evidence="3 4">
    <name type="scientific">Cadophora malorum</name>
    <dbReference type="NCBI Taxonomy" id="108018"/>
    <lineage>
        <taxon>Eukaryota</taxon>
        <taxon>Fungi</taxon>
        <taxon>Dikarya</taxon>
        <taxon>Ascomycota</taxon>
        <taxon>Pezizomycotina</taxon>
        <taxon>Leotiomycetes</taxon>
        <taxon>Helotiales</taxon>
        <taxon>Ploettnerulaceae</taxon>
        <taxon>Cadophora</taxon>
    </lineage>
</organism>
<dbReference type="InterPro" id="IPR003100">
    <property type="entry name" value="PAZ_dom"/>
</dbReference>
<accession>A0A8H7WEV7</accession>
<dbReference type="SUPFAM" id="SSF53098">
    <property type="entry name" value="Ribonuclease H-like"/>
    <property type="match status" value="1"/>
</dbReference>
<dbReference type="Pfam" id="PF02170">
    <property type="entry name" value="PAZ"/>
    <property type="match status" value="1"/>
</dbReference>
<dbReference type="Pfam" id="PF08699">
    <property type="entry name" value="ArgoL1"/>
    <property type="match status" value="1"/>
</dbReference>
<dbReference type="OrthoDB" id="10252740at2759"/>
<dbReference type="InterPro" id="IPR003165">
    <property type="entry name" value="Piwi"/>
</dbReference>
<dbReference type="PROSITE" id="PS50822">
    <property type="entry name" value="PIWI"/>
    <property type="match status" value="1"/>
</dbReference>
<dbReference type="SMART" id="SM01163">
    <property type="entry name" value="DUF1785"/>
    <property type="match status" value="1"/>
</dbReference>
<feature type="region of interest" description="Disordered" evidence="1">
    <location>
        <begin position="1"/>
        <end position="70"/>
    </location>
</feature>
<dbReference type="Gene3D" id="3.30.420.10">
    <property type="entry name" value="Ribonuclease H-like superfamily/Ribonuclease H"/>
    <property type="match status" value="1"/>
</dbReference>
<evidence type="ECO:0000259" key="2">
    <source>
        <dbReference type="PROSITE" id="PS50822"/>
    </source>
</evidence>
<dbReference type="CDD" id="cd04657">
    <property type="entry name" value="Piwi_ago-like"/>
    <property type="match status" value="1"/>
</dbReference>
<feature type="compositionally biased region" description="Low complexity" evidence="1">
    <location>
        <begin position="424"/>
        <end position="440"/>
    </location>
</feature>
<dbReference type="SMART" id="SM00950">
    <property type="entry name" value="Piwi"/>
    <property type="match status" value="1"/>
</dbReference>
<dbReference type="InterPro" id="IPR012337">
    <property type="entry name" value="RNaseH-like_sf"/>
</dbReference>
<feature type="region of interest" description="Disordered" evidence="1">
    <location>
        <begin position="418"/>
        <end position="462"/>
    </location>
</feature>
<dbReference type="InterPro" id="IPR045246">
    <property type="entry name" value="Piwi_ago-like"/>
</dbReference>
<proteinExistence type="predicted"/>
<dbReference type="Pfam" id="PF02171">
    <property type="entry name" value="Piwi"/>
    <property type="match status" value="1"/>
</dbReference>
<feature type="compositionally biased region" description="Basic and acidic residues" evidence="1">
    <location>
        <begin position="13"/>
        <end position="40"/>
    </location>
</feature>
<dbReference type="Gene3D" id="3.40.50.2300">
    <property type="match status" value="1"/>
</dbReference>
<dbReference type="Gene3D" id="2.170.260.10">
    <property type="entry name" value="paz domain"/>
    <property type="match status" value="1"/>
</dbReference>
<dbReference type="InterPro" id="IPR036397">
    <property type="entry name" value="RNaseH_sf"/>
</dbReference>
<dbReference type="PANTHER" id="PTHR22891">
    <property type="entry name" value="EUKARYOTIC TRANSLATION INITIATION FACTOR 2C"/>
    <property type="match status" value="1"/>
</dbReference>
<dbReference type="InterPro" id="IPR032474">
    <property type="entry name" value="Argonaute_N"/>
</dbReference>
<keyword evidence="4" id="KW-1185">Reference proteome</keyword>
<protein>
    <recommendedName>
        <fullName evidence="2">Piwi domain-containing protein</fullName>
    </recommendedName>
</protein>
<evidence type="ECO:0000313" key="3">
    <source>
        <dbReference type="EMBL" id="KAG4423584.1"/>
    </source>
</evidence>
<evidence type="ECO:0000256" key="1">
    <source>
        <dbReference type="SAM" id="MobiDB-lite"/>
    </source>
</evidence>
<dbReference type="InterPro" id="IPR036085">
    <property type="entry name" value="PAZ_dom_sf"/>
</dbReference>
<name>A0A8H7WEV7_9HELO</name>
<dbReference type="CDD" id="cd02846">
    <property type="entry name" value="PAZ_argonaute_like"/>
    <property type="match status" value="1"/>
</dbReference>
<gene>
    <name evidence="3" type="ORF">IFR04_003266</name>
</gene>
<evidence type="ECO:0000313" key="4">
    <source>
        <dbReference type="Proteomes" id="UP000664132"/>
    </source>
</evidence>
<sequence>MSGNQFQRGRGRGRGERGSSDRGHDRGRGRGDRPPSDRGRGSHFQVASLESRGGRGTRGGFGRGGRGGPAEVEVFFHGPGEYPEHDIQVRKIENETARAVQLKSTGPQKSILEPRLPPRPGYGTQGKEVTLWANYFEMVAHKDLMLFRYSIEIIPVDTGVGRVPTGKRAKRVIELLVEEHFSEHKNSIATDYKSNLICRSELPIDEEGYLVRYRSEDEDEPSQNAKAYRLRLQSTGTLAVSELMDYLTSSHASTLFGSKDEIIQALNIVMGHHPKSASNIFSVGANKHFELAPAAFETMSLGGGLQAIRGFFISVRSATCRILLNVQVKHAACYEEGLLGPLISTYLSHNDRNMVRLATFLKRVRVRVTHIIRKNREGREIFRIKTITGLATPGDGHGLQYPPIVPKFAAGAKEVKFHLGSPEGQPSTSQPSASQQSSAGKKGKKGKKPIKEGPEPPGGGYISVYDFFQRTHGITITDPNMPVINVGTRQNPSYLPLDVCVVLPGQPSGAKLTPGQTQQMIRFAVRKPAANAKSIVINGARLLGLEPPINPTIAEFDIAVMPKLIAVPGRVLTGPNVRYKDGKPAQTRYASWNMQEVEFSTRSKLPSWTYLLISSPRSPDAWRNEQELSSTLNAFQRKLRQLGIDVNDYTPGLRINLNPANVDGDIDAAIQRFLSHPTRPPPKLILVIIPHLDSSIYNRIKFVCDVKTGLLNVCTLGSKFAKANDQYYANVALKFNLKLGGRNQYLDNTKIGIIAEGKTMVVGIDVTHPTPGSASNAPSVAGIVASVDPWLGQWPADLQIQTARQEMVSGLDSMLKSRLRLWATKNKGTYPENILIYRDGVSEGQYEIVLDQELPLLRKACEEVYPPSDMKKKLPRMSIIIVGKRHNTRFYPTTKESADRSSNPQNGTIVDRGVTEARNWDFFLQAHTALQGTARPAHYHTVLDEIFRSRKAQPPFQNAADVLEDLTHNMCYLFGRATKAVSICPAAYYADLVCERARCYLSKLFDATPGATPAGSVVSGAGGGGGQVADPNDVRIHENVRNTMFYI</sequence>
<comment type="caution">
    <text evidence="3">The sequence shown here is derived from an EMBL/GenBank/DDBJ whole genome shotgun (WGS) entry which is preliminary data.</text>
</comment>
<reference evidence="3" key="1">
    <citation type="submission" date="2021-02" db="EMBL/GenBank/DDBJ databases">
        <title>Genome sequence Cadophora malorum strain M34.</title>
        <authorList>
            <person name="Stefanovic E."/>
            <person name="Vu D."/>
            <person name="Scully C."/>
            <person name="Dijksterhuis J."/>
            <person name="Roader J."/>
            <person name="Houbraken J."/>
        </authorList>
    </citation>
    <scope>NUCLEOTIDE SEQUENCE</scope>
    <source>
        <strain evidence="3">M34</strain>
    </source>
</reference>
<dbReference type="Pfam" id="PF16486">
    <property type="entry name" value="ArgoN"/>
    <property type="match status" value="1"/>
</dbReference>
<dbReference type="SUPFAM" id="SSF101690">
    <property type="entry name" value="PAZ domain"/>
    <property type="match status" value="1"/>
</dbReference>
<feature type="compositionally biased region" description="Gly residues" evidence="1">
    <location>
        <begin position="54"/>
        <end position="68"/>
    </location>
</feature>
<dbReference type="AlphaFoldDB" id="A0A8H7WEV7"/>
<dbReference type="Proteomes" id="UP000664132">
    <property type="component" value="Unassembled WGS sequence"/>
</dbReference>
<feature type="domain" description="Piwi" evidence="2">
    <location>
        <begin position="684"/>
        <end position="1002"/>
    </location>
</feature>
<dbReference type="GO" id="GO:0003723">
    <property type="term" value="F:RNA binding"/>
    <property type="evidence" value="ECO:0007669"/>
    <property type="project" value="InterPro"/>
</dbReference>